<dbReference type="PANTHER" id="PTHR41913:SF1">
    <property type="entry name" value="DUF1684 DOMAIN-CONTAINING PROTEIN"/>
    <property type="match status" value="1"/>
</dbReference>
<dbReference type="InterPro" id="IPR012467">
    <property type="entry name" value="DUF1684"/>
</dbReference>
<evidence type="ECO:0000313" key="2">
    <source>
        <dbReference type="EMBL" id="MEE1943752.1"/>
    </source>
</evidence>
<organism evidence="2 3">
    <name type="scientific">Pedobacter albus</name>
    <dbReference type="NCBI Taxonomy" id="3113905"/>
    <lineage>
        <taxon>Bacteria</taxon>
        <taxon>Pseudomonadati</taxon>
        <taxon>Bacteroidota</taxon>
        <taxon>Sphingobacteriia</taxon>
        <taxon>Sphingobacteriales</taxon>
        <taxon>Sphingobacteriaceae</taxon>
        <taxon>Pedobacter</taxon>
    </lineage>
</organism>
<name>A0ABU7I2R1_9SPHI</name>
<accession>A0ABU7I2R1</accession>
<dbReference type="Pfam" id="PF07920">
    <property type="entry name" value="DUF1684"/>
    <property type="match status" value="1"/>
</dbReference>
<dbReference type="PANTHER" id="PTHR41913">
    <property type="entry name" value="DUF1684 DOMAIN-CONTAINING PROTEIN"/>
    <property type="match status" value="1"/>
</dbReference>
<proteinExistence type="predicted"/>
<evidence type="ECO:0000256" key="1">
    <source>
        <dbReference type="SAM" id="SignalP"/>
    </source>
</evidence>
<evidence type="ECO:0000313" key="3">
    <source>
        <dbReference type="Proteomes" id="UP001336835"/>
    </source>
</evidence>
<feature type="signal peptide" evidence="1">
    <location>
        <begin position="1"/>
        <end position="17"/>
    </location>
</feature>
<dbReference type="EMBL" id="JAZDQT010000001">
    <property type="protein sequence ID" value="MEE1943752.1"/>
    <property type="molecule type" value="Genomic_DNA"/>
</dbReference>
<reference evidence="2 3" key="1">
    <citation type="submission" date="2024-01" db="EMBL/GenBank/DDBJ databases">
        <title>Pedobacter sp. nov., isolated from fresh soil.</title>
        <authorList>
            <person name="Le N.T.T."/>
        </authorList>
    </citation>
    <scope>NUCLEOTIDE SEQUENCE [LARGE SCALE GENOMIC DNA]</scope>
    <source>
        <strain evidence="2 3">KR3-3</strain>
    </source>
</reference>
<keyword evidence="3" id="KW-1185">Reference proteome</keyword>
<sequence length="200" mass="22979">MKYLLSFLLLFSITASAQNYQQTIAKHREAYKADFLKEERSPLKEADLANLDFFKPDSTYRVQAQVSLLNNEKTFKMPTYAGTTADYIRYAKVDFKLNGQTLSMTLYRSIALLQHPQYKDLLFLPFTDETNNKSTYGGGRYIDLDLKTIKNGKIEIDFNKAYNPYCAYSSGYRCPIPPEENDLATAIQAGEKLYKGEKKH</sequence>
<protein>
    <submittedName>
        <fullName evidence="2">DUF1684 domain-containing protein</fullName>
    </submittedName>
</protein>
<comment type="caution">
    <text evidence="2">The sequence shown here is derived from an EMBL/GenBank/DDBJ whole genome shotgun (WGS) entry which is preliminary data.</text>
</comment>
<dbReference type="RefSeq" id="WP_330106154.1">
    <property type="nucleotide sequence ID" value="NZ_JAZDQT010000001.1"/>
</dbReference>
<keyword evidence="1" id="KW-0732">Signal</keyword>
<gene>
    <name evidence="2" type="ORF">VRU48_01450</name>
</gene>
<dbReference type="Proteomes" id="UP001336835">
    <property type="component" value="Unassembled WGS sequence"/>
</dbReference>
<feature type="chain" id="PRO_5046591275" evidence="1">
    <location>
        <begin position="18"/>
        <end position="200"/>
    </location>
</feature>